<dbReference type="InterPro" id="IPR013783">
    <property type="entry name" value="Ig-like_fold"/>
</dbReference>
<sequence length="311" mass="34850">MGRPKDAAPKFFIHPKNVDVNDLSEIVFRGVADGWPIPEYQWYHNGIPLSGETNDRLVLGTVWPGDEGKYWVIAKNANGETRSDVAQLTLDREDNADLSEALDFEGASFASSSRFKWVLQTEETSDGEDALLVTGLPDWGGAVVYAELKTRLKGPGELTFKAKVEGDFQIFRAFIGESSIWDTGQVTVRDKEIDWTDYKLVIPEGRHTVSFLFLQGPKNDGLDSSLWLDEMKFKSSELPNPATKLVLAAVADGKFTLSFDAVPGRTYQLQRSKNLVEWKTDHEVKPDNVAATVEVRMDSEQTSQFFRLKSH</sequence>
<evidence type="ECO:0000313" key="1">
    <source>
        <dbReference type="EMBL" id="SVC76461.1"/>
    </source>
</evidence>
<name>A0A382PWW9_9ZZZZ</name>
<accession>A0A382PWW9</accession>
<proteinExistence type="predicted"/>
<dbReference type="Pfam" id="PF13927">
    <property type="entry name" value="Ig_3"/>
    <property type="match status" value="1"/>
</dbReference>
<dbReference type="Gene3D" id="2.60.40.10">
    <property type="entry name" value="Immunoglobulins"/>
    <property type="match status" value="1"/>
</dbReference>
<protein>
    <submittedName>
        <fullName evidence="1">Uncharacterized protein</fullName>
    </submittedName>
</protein>
<dbReference type="EMBL" id="UINC01109559">
    <property type="protein sequence ID" value="SVC76461.1"/>
    <property type="molecule type" value="Genomic_DNA"/>
</dbReference>
<dbReference type="InterPro" id="IPR036179">
    <property type="entry name" value="Ig-like_dom_sf"/>
</dbReference>
<reference evidence="1" key="1">
    <citation type="submission" date="2018-05" db="EMBL/GenBank/DDBJ databases">
        <authorList>
            <person name="Lanie J.A."/>
            <person name="Ng W.-L."/>
            <person name="Kazmierczak K.M."/>
            <person name="Andrzejewski T.M."/>
            <person name="Davidsen T.M."/>
            <person name="Wayne K.J."/>
            <person name="Tettelin H."/>
            <person name="Glass J.I."/>
            <person name="Rusch D."/>
            <person name="Podicherti R."/>
            <person name="Tsui H.-C.T."/>
            <person name="Winkler M.E."/>
        </authorList>
    </citation>
    <scope>NUCLEOTIDE SEQUENCE</scope>
</reference>
<dbReference type="AlphaFoldDB" id="A0A382PWW9"/>
<organism evidence="1">
    <name type="scientific">marine metagenome</name>
    <dbReference type="NCBI Taxonomy" id="408172"/>
    <lineage>
        <taxon>unclassified sequences</taxon>
        <taxon>metagenomes</taxon>
        <taxon>ecological metagenomes</taxon>
    </lineage>
</organism>
<dbReference type="SUPFAM" id="SSF48726">
    <property type="entry name" value="Immunoglobulin"/>
    <property type="match status" value="1"/>
</dbReference>
<gene>
    <name evidence="1" type="ORF">METZ01_LOCUS329315</name>
</gene>